<dbReference type="GO" id="GO:0061630">
    <property type="term" value="F:ubiquitin protein ligase activity"/>
    <property type="evidence" value="ECO:0007669"/>
    <property type="project" value="UniProtKB-EC"/>
</dbReference>
<evidence type="ECO:0000256" key="5">
    <source>
        <dbReference type="ARBA" id="ARBA00022707"/>
    </source>
</evidence>
<dbReference type="SMART" id="SM00184">
    <property type="entry name" value="RING"/>
    <property type="match status" value="1"/>
</dbReference>
<evidence type="ECO:0000313" key="16">
    <source>
        <dbReference type="EMBL" id="WOH16002.1"/>
    </source>
</evidence>
<dbReference type="InterPro" id="IPR045194">
    <property type="entry name" value="MGRN1/RNF157-like"/>
</dbReference>
<dbReference type="AlphaFoldDB" id="A0A175YIG9"/>
<reference evidence="16" key="2">
    <citation type="submission" date="2022-03" db="EMBL/GenBank/DDBJ databases">
        <title>Draft title - Genomic analysis of global carrot germplasm unveils the trajectory of domestication and the origin of high carotenoid orange carrot.</title>
        <authorList>
            <person name="Iorizzo M."/>
            <person name="Ellison S."/>
            <person name="Senalik D."/>
            <person name="Macko-Podgorni A."/>
            <person name="Grzebelus D."/>
            <person name="Bostan H."/>
            <person name="Rolling W."/>
            <person name="Curaba J."/>
            <person name="Simon P."/>
        </authorList>
    </citation>
    <scope>NUCLEOTIDE SEQUENCE</scope>
    <source>
        <tissue evidence="16">Leaf</tissue>
    </source>
</reference>
<proteinExistence type="inferred from homology"/>
<evidence type="ECO:0000256" key="3">
    <source>
        <dbReference type="ARBA" id="ARBA00012483"/>
    </source>
</evidence>
<dbReference type="EMBL" id="LNRQ01000009">
    <property type="protein sequence ID" value="KZM83030.1"/>
    <property type="molecule type" value="Genomic_DNA"/>
</dbReference>
<dbReference type="PANTHER" id="PTHR22996:SF4">
    <property type="entry name" value="E3 UBIQUITIN-PROTEIN LIGASE LUL4-RELATED"/>
    <property type="match status" value="1"/>
</dbReference>
<gene>
    <name evidence="15" type="ORF">DCAR_030599</name>
    <name evidence="16" type="ORF">DCAR_0935551</name>
</gene>
<name>A0A175YIG9_DAUCS</name>
<evidence type="ECO:0000256" key="9">
    <source>
        <dbReference type="ARBA" id="ARBA00022833"/>
    </source>
</evidence>
<evidence type="ECO:0000256" key="4">
    <source>
        <dbReference type="ARBA" id="ARBA00022679"/>
    </source>
</evidence>
<comment type="catalytic activity">
    <reaction evidence="1">
        <text>S-ubiquitinyl-[E2 ubiquitin-conjugating enzyme]-L-cysteine + [acceptor protein]-L-lysine = [E2 ubiquitin-conjugating enzyme]-L-cysteine + N(6)-ubiquitinyl-[acceptor protein]-L-lysine.</text>
        <dbReference type="EC" id="2.3.2.27"/>
    </reaction>
</comment>
<feature type="domain" description="RING-type" evidence="14">
    <location>
        <begin position="324"/>
        <end position="363"/>
    </location>
</feature>
<dbReference type="InterPro" id="IPR013083">
    <property type="entry name" value="Znf_RING/FYVE/PHD"/>
</dbReference>
<dbReference type="GO" id="GO:0016567">
    <property type="term" value="P:protein ubiquitination"/>
    <property type="evidence" value="ECO:0007669"/>
    <property type="project" value="TreeGrafter"/>
</dbReference>
<evidence type="ECO:0000256" key="7">
    <source>
        <dbReference type="ARBA" id="ARBA00022771"/>
    </source>
</evidence>
<dbReference type="InterPro" id="IPR001841">
    <property type="entry name" value="Znf_RING"/>
</dbReference>
<evidence type="ECO:0000256" key="12">
    <source>
        <dbReference type="PROSITE-ProRule" id="PRU00175"/>
    </source>
</evidence>
<evidence type="ECO:0000256" key="11">
    <source>
        <dbReference type="ARBA" id="ARBA00025721"/>
    </source>
</evidence>
<keyword evidence="7 12" id="KW-0863">Zinc-finger</keyword>
<evidence type="ECO:0000256" key="2">
    <source>
        <dbReference type="ARBA" id="ARBA00004906"/>
    </source>
</evidence>
<accession>A0A175YIG9</accession>
<dbReference type="KEGG" id="dcr:108202581"/>
<reference evidence="15" key="1">
    <citation type="journal article" date="2016" name="Nat. Genet.">
        <title>A high-quality carrot genome assembly provides new insights into carotenoid accumulation and asterid genome evolution.</title>
        <authorList>
            <person name="Iorizzo M."/>
            <person name="Ellison S."/>
            <person name="Senalik D."/>
            <person name="Zeng P."/>
            <person name="Satapoomin P."/>
            <person name="Huang J."/>
            <person name="Bowman M."/>
            <person name="Iovene M."/>
            <person name="Sanseverino W."/>
            <person name="Cavagnaro P."/>
            <person name="Yildiz M."/>
            <person name="Macko-Podgorni A."/>
            <person name="Moranska E."/>
            <person name="Grzebelus E."/>
            <person name="Grzebelus D."/>
            <person name="Ashrafi H."/>
            <person name="Zheng Z."/>
            <person name="Cheng S."/>
            <person name="Spooner D."/>
            <person name="Van Deynze A."/>
            <person name="Simon P."/>
        </authorList>
    </citation>
    <scope>NUCLEOTIDE SEQUENCE [LARGE SCALE GENOMIC DNA]</scope>
    <source>
        <tissue evidence="15">Leaf</tissue>
    </source>
</reference>
<dbReference type="InterPro" id="IPR058981">
    <property type="entry name" value="MGRN1/RNF157-like_N"/>
</dbReference>
<dbReference type="SUPFAM" id="SSF57850">
    <property type="entry name" value="RING/U-box"/>
    <property type="match status" value="1"/>
</dbReference>
<keyword evidence="9" id="KW-0862">Zinc</keyword>
<dbReference type="Pfam" id="PF26192">
    <property type="entry name" value="RNF157-like_N"/>
    <property type="match status" value="1"/>
</dbReference>
<evidence type="ECO:0000256" key="13">
    <source>
        <dbReference type="SAM" id="MobiDB-lite"/>
    </source>
</evidence>
<dbReference type="CDD" id="cd16789">
    <property type="entry name" value="mRING-HC-C3HC5_MGRN1-like"/>
    <property type="match status" value="1"/>
</dbReference>
<dbReference type="PROSITE" id="PS50089">
    <property type="entry name" value="ZF_RING_2"/>
    <property type="match status" value="1"/>
</dbReference>
<keyword evidence="8" id="KW-0833">Ubl conjugation pathway</keyword>
<evidence type="ECO:0000313" key="15">
    <source>
        <dbReference type="EMBL" id="KZM83030.1"/>
    </source>
</evidence>
<dbReference type="Pfam" id="PF13920">
    <property type="entry name" value="zf-C3HC4_3"/>
    <property type="match status" value="1"/>
</dbReference>
<comment type="pathway">
    <text evidence="2">Protein modification; protein ubiquitination.</text>
</comment>
<dbReference type="OMA" id="EEPNCTM"/>
<keyword evidence="4" id="KW-0808">Transferase</keyword>
<keyword evidence="10" id="KW-0449">Lipoprotein</keyword>
<evidence type="ECO:0000256" key="1">
    <source>
        <dbReference type="ARBA" id="ARBA00000900"/>
    </source>
</evidence>
<feature type="region of interest" description="Disordered" evidence="13">
    <location>
        <begin position="1"/>
        <end position="35"/>
    </location>
</feature>
<organism evidence="15">
    <name type="scientific">Daucus carota subsp. sativus</name>
    <name type="common">Carrot</name>
    <dbReference type="NCBI Taxonomy" id="79200"/>
    <lineage>
        <taxon>Eukaryota</taxon>
        <taxon>Viridiplantae</taxon>
        <taxon>Streptophyta</taxon>
        <taxon>Embryophyta</taxon>
        <taxon>Tracheophyta</taxon>
        <taxon>Spermatophyta</taxon>
        <taxon>Magnoliopsida</taxon>
        <taxon>eudicotyledons</taxon>
        <taxon>Gunneridae</taxon>
        <taxon>Pentapetalae</taxon>
        <taxon>asterids</taxon>
        <taxon>campanulids</taxon>
        <taxon>Apiales</taxon>
        <taxon>Apiaceae</taxon>
        <taxon>Apioideae</taxon>
        <taxon>Scandiceae</taxon>
        <taxon>Daucinae</taxon>
        <taxon>Daucus</taxon>
        <taxon>Daucus sect. Daucus</taxon>
    </lineage>
</organism>
<keyword evidence="6" id="KW-0479">Metal-binding</keyword>
<keyword evidence="5" id="KW-0519">Myristate</keyword>
<feature type="compositionally biased region" description="Low complexity" evidence="13">
    <location>
        <begin position="18"/>
        <end position="35"/>
    </location>
</feature>
<dbReference type="OrthoDB" id="1711136at2759"/>
<dbReference type="STRING" id="79200.A0A175YIG9"/>
<dbReference type="FunFam" id="3.30.40.10:FF:000115">
    <property type="entry name" value="probable E3 ubiquitin-protein ligase LOG2"/>
    <property type="match status" value="1"/>
</dbReference>
<evidence type="ECO:0000259" key="14">
    <source>
        <dbReference type="PROSITE" id="PS50089"/>
    </source>
</evidence>
<sequence length="375" mass="42203">MGISWSNNNNNNRRRNTPNYYQTPYPSSQYISSPSSSSSSYCYPLDPYSAPYPYPAHPPPPPPATPIYSSYYSSGGYNACNYTSPVMGMSSFGPYYSYGYQDNGWVGIPAAPMAVTAEAVAALPPPAYVEHQEAKKVKNDVNVHKDTIRLVRDEAYPDHHLVSFVFDAMFDGSITIFYFAKEEANCKIVPVYPESYLPIKIPFQKGLGQRFFQPSGTGINLGYFKLADLSKPWPAEDVYPLVICAETCLPSFPMDIYFSDHCPNTSSHLQITQAVLEKNNGDPFKLRVIKQILWIDEVRYELREIFGLGNSAESFNDNDSGKECVVCMTEPRDTAVLPCRHMCMCSECSKALRLQSNKCPICRQPIEELMEIKIY</sequence>
<dbReference type="Proteomes" id="UP000077755">
    <property type="component" value="Chromosome 9"/>
</dbReference>
<dbReference type="Gramene" id="KZM83030">
    <property type="protein sequence ID" value="KZM83030"/>
    <property type="gene ID" value="DCAR_030599"/>
</dbReference>
<dbReference type="EMBL" id="CP093351">
    <property type="protein sequence ID" value="WOH16002.1"/>
    <property type="molecule type" value="Genomic_DNA"/>
</dbReference>
<evidence type="ECO:0000256" key="6">
    <source>
        <dbReference type="ARBA" id="ARBA00022723"/>
    </source>
</evidence>
<dbReference type="PANTHER" id="PTHR22996">
    <property type="entry name" value="MAHOGUNIN"/>
    <property type="match status" value="1"/>
</dbReference>
<dbReference type="GO" id="GO:0008270">
    <property type="term" value="F:zinc ion binding"/>
    <property type="evidence" value="ECO:0007669"/>
    <property type="project" value="UniProtKB-KW"/>
</dbReference>
<dbReference type="Gene3D" id="3.30.40.10">
    <property type="entry name" value="Zinc/RING finger domain, C3HC4 (zinc finger)"/>
    <property type="match status" value="1"/>
</dbReference>
<dbReference type="InterPro" id="IPR045195">
    <property type="entry name" value="LOG2-like_mRING_C3HC5"/>
</dbReference>
<protein>
    <recommendedName>
        <fullName evidence="3">RING-type E3 ubiquitin transferase</fullName>
        <ecNumber evidence="3">2.3.2.27</ecNumber>
    </recommendedName>
</protein>
<dbReference type="EC" id="2.3.2.27" evidence="3"/>
<keyword evidence="17" id="KW-1185">Reference proteome</keyword>
<comment type="similarity">
    <text evidence="11">Belongs to the RING-type zinc finger family. LOG2 subfamily.</text>
</comment>
<evidence type="ECO:0000256" key="8">
    <source>
        <dbReference type="ARBA" id="ARBA00022786"/>
    </source>
</evidence>
<evidence type="ECO:0000256" key="10">
    <source>
        <dbReference type="ARBA" id="ARBA00023288"/>
    </source>
</evidence>
<evidence type="ECO:0000313" key="17">
    <source>
        <dbReference type="Proteomes" id="UP000077755"/>
    </source>
</evidence>